<dbReference type="AlphaFoldDB" id="A0A8H3E419"/>
<keyword evidence="5" id="KW-0732">Signal</keyword>
<accession>A0A8H3E419</accession>
<feature type="signal peptide" evidence="5">
    <location>
        <begin position="1"/>
        <end position="18"/>
    </location>
</feature>
<proteinExistence type="inferred from homology"/>
<dbReference type="InterPro" id="IPR002921">
    <property type="entry name" value="Fungal_lipase-type"/>
</dbReference>
<evidence type="ECO:0000259" key="6">
    <source>
        <dbReference type="Pfam" id="PF01764"/>
    </source>
</evidence>
<dbReference type="InterPro" id="IPR051218">
    <property type="entry name" value="Sec_MonoDiacylglyc_Lipase"/>
</dbReference>
<dbReference type="Gene3D" id="3.40.50.1820">
    <property type="entry name" value="alpha/beta hydrolase"/>
    <property type="match status" value="1"/>
</dbReference>
<comment type="catalytic activity">
    <reaction evidence="3">
        <text>a diacylglycerol + H2O = a monoacylglycerol + a fatty acid + H(+)</text>
        <dbReference type="Rhea" id="RHEA:32731"/>
        <dbReference type="ChEBI" id="CHEBI:15377"/>
        <dbReference type="ChEBI" id="CHEBI:15378"/>
        <dbReference type="ChEBI" id="CHEBI:17408"/>
        <dbReference type="ChEBI" id="CHEBI:18035"/>
        <dbReference type="ChEBI" id="CHEBI:28868"/>
    </reaction>
</comment>
<protein>
    <recommendedName>
        <fullName evidence="6">Fungal lipase-type domain-containing protein</fullName>
    </recommendedName>
</protein>
<dbReference type="PANTHER" id="PTHR45856:SF25">
    <property type="entry name" value="FUNGAL LIPASE-LIKE DOMAIN-CONTAINING PROTEIN"/>
    <property type="match status" value="1"/>
</dbReference>
<comment type="catalytic activity">
    <reaction evidence="4">
        <text>a monoacylglycerol + H2O = glycerol + a fatty acid + H(+)</text>
        <dbReference type="Rhea" id="RHEA:15245"/>
        <dbReference type="ChEBI" id="CHEBI:15377"/>
        <dbReference type="ChEBI" id="CHEBI:15378"/>
        <dbReference type="ChEBI" id="CHEBI:17408"/>
        <dbReference type="ChEBI" id="CHEBI:17754"/>
        <dbReference type="ChEBI" id="CHEBI:28868"/>
    </reaction>
</comment>
<dbReference type="GO" id="GO:0006629">
    <property type="term" value="P:lipid metabolic process"/>
    <property type="evidence" value="ECO:0007669"/>
    <property type="project" value="InterPro"/>
</dbReference>
<feature type="chain" id="PRO_5034519505" description="Fungal lipase-type domain-containing protein" evidence="5">
    <location>
        <begin position="19"/>
        <end position="303"/>
    </location>
</feature>
<sequence length="303" mass="31910">MVSSTRFFTALFIGAAVASPTLVSRAGVTPLPVEDIVRFRPYALLARAAFCSPAKLKEWSCGTACNDLPGMDVQDAGGDGVTAPGWFVGYYPELETVVVSNQGTDPREITSSLTDADFVQEPLDSGLFPGIDSSVQVHGGFKMSQAASATEKLKAVEDLMGMYGASSVALTGLGRGGAISFIDALYLSLHLTNANITLVTHGMPRVGNQAFANYVDEHLRGVSRITNRKDPLPTQPGTNLGYVHSSGEKHIVSATGEWVACAGQDNSDPQCSAGDVPNIFEGDLRDNQGPYDDITIDGSACDA</sequence>
<evidence type="ECO:0000256" key="3">
    <source>
        <dbReference type="ARBA" id="ARBA00047591"/>
    </source>
</evidence>
<dbReference type="PANTHER" id="PTHR45856">
    <property type="entry name" value="ALPHA/BETA-HYDROLASES SUPERFAMILY PROTEIN"/>
    <property type="match status" value="1"/>
</dbReference>
<dbReference type="EMBL" id="CAJNJQ010002597">
    <property type="protein sequence ID" value="CAE7180474.1"/>
    <property type="molecule type" value="Genomic_DNA"/>
</dbReference>
<evidence type="ECO:0000256" key="2">
    <source>
        <dbReference type="ARBA" id="ARBA00043996"/>
    </source>
</evidence>
<reference evidence="7" key="1">
    <citation type="submission" date="2021-01" db="EMBL/GenBank/DDBJ databases">
        <authorList>
            <person name="Kaushik A."/>
        </authorList>
    </citation>
    <scope>NUCLEOTIDE SEQUENCE</scope>
    <source>
        <strain evidence="7">AG5</strain>
    </source>
</reference>
<feature type="domain" description="Fungal lipase-type" evidence="6">
    <location>
        <begin position="98"/>
        <end position="238"/>
    </location>
</feature>
<comment type="similarity">
    <text evidence="2">Belongs to the AB hydrolase superfamily. Lipase family. Class 3 subfamily.</text>
</comment>
<dbReference type="SUPFAM" id="SSF53474">
    <property type="entry name" value="alpha/beta-Hydrolases"/>
    <property type="match status" value="1"/>
</dbReference>
<evidence type="ECO:0000256" key="5">
    <source>
        <dbReference type="SAM" id="SignalP"/>
    </source>
</evidence>
<evidence type="ECO:0000313" key="8">
    <source>
        <dbReference type="Proteomes" id="UP000663827"/>
    </source>
</evidence>
<comment type="caution">
    <text evidence="7">The sequence shown here is derived from an EMBL/GenBank/DDBJ whole genome shotgun (WGS) entry which is preliminary data.</text>
</comment>
<evidence type="ECO:0000256" key="1">
    <source>
        <dbReference type="ARBA" id="ARBA00023157"/>
    </source>
</evidence>
<organism evidence="7 8">
    <name type="scientific">Rhizoctonia solani</name>
    <dbReference type="NCBI Taxonomy" id="456999"/>
    <lineage>
        <taxon>Eukaryota</taxon>
        <taxon>Fungi</taxon>
        <taxon>Dikarya</taxon>
        <taxon>Basidiomycota</taxon>
        <taxon>Agaricomycotina</taxon>
        <taxon>Agaricomycetes</taxon>
        <taxon>Cantharellales</taxon>
        <taxon>Ceratobasidiaceae</taxon>
        <taxon>Rhizoctonia</taxon>
    </lineage>
</organism>
<evidence type="ECO:0000313" key="7">
    <source>
        <dbReference type="EMBL" id="CAE7180474.1"/>
    </source>
</evidence>
<dbReference type="InterPro" id="IPR029058">
    <property type="entry name" value="AB_hydrolase_fold"/>
</dbReference>
<dbReference type="CDD" id="cd00519">
    <property type="entry name" value="Lipase_3"/>
    <property type="match status" value="1"/>
</dbReference>
<name>A0A8H3E419_9AGAM</name>
<dbReference type="Proteomes" id="UP000663827">
    <property type="component" value="Unassembled WGS sequence"/>
</dbReference>
<keyword evidence="1" id="KW-1015">Disulfide bond</keyword>
<evidence type="ECO:0000256" key="4">
    <source>
        <dbReference type="ARBA" id="ARBA00048461"/>
    </source>
</evidence>
<dbReference type="Pfam" id="PF01764">
    <property type="entry name" value="Lipase_3"/>
    <property type="match status" value="1"/>
</dbReference>
<gene>
    <name evidence="7" type="ORF">RDB_LOCUS116255</name>
</gene>